<evidence type="ECO:0000313" key="2">
    <source>
        <dbReference type="Proteomes" id="UP000824533"/>
    </source>
</evidence>
<dbReference type="Proteomes" id="UP000824533">
    <property type="component" value="Linkage Group LG29"/>
</dbReference>
<reference evidence="1 2" key="1">
    <citation type="journal article" date="2021" name="Front. Genet.">
        <title>Chromosome-Level Genome Assembly Reveals Significant Gene Expansion in the Toll and IMD Signaling Pathways of Dendrolimus kikuchii.</title>
        <authorList>
            <person name="Zhou J."/>
            <person name="Wu P."/>
            <person name="Xiong Z."/>
            <person name="Liu N."/>
            <person name="Zhao N."/>
            <person name="Ji M."/>
            <person name="Qiu Y."/>
            <person name="Yang B."/>
        </authorList>
    </citation>
    <scope>NUCLEOTIDE SEQUENCE [LARGE SCALE GENOMIC DNA]</scope>
    <source>
        <strain evidence="1">Ann1</strain>
    </source>
</reference>
<proteinExistence type="predicted"/>
<dbReference type="EMBL" id="CM034415">
    <property type="protein sequence ID" value="KAJ0169778.1"/>
    <property type="molecule type" value="Genomic_DNA"/>
</dbReference>
<accession>A0ACC1CDY3</accession>
<protein>
    <submittedName>
        <fullName evidence="1">Uncharacterized protein</fullName>
    </submittedName>
</protein>
<keyword evidence="2" id="KW-1185">Reference proteome</keyword>
<organism evidence="1 2">
    <name type="scientific">Dendrolimus kikuchii</name>
    <dbReference type="NCBI Taxonomy" id="765133"/>
    <lineage>
        <taxon>Eukaryota</taxon>
        <taxon>Metazoa</taxon>
        <taxon>Ecdysozoa</taxon>
        <taxon>Arthropoda</taxon>
        <taxon>Hexapoda</taxon>
        <taxon>Insecta</taxon>
        <taxon>Pterygota</taxon>
        <taxon>Neoptera</taxon>
        <taxon>Endopterygota</taxon>
        <taxon>Lepidoptera</taxon>
        <taxon>Glossata</taxon>
        <taxon>Ditrysia</taxon>
        <taxon>Bombycoidea</taxon>
        <taxon>Lasiocampidae</taxon>
        <taxon>Dendrolimus</taxon>
    </lineage>
</organism>
<gene>
    <name evidence="1" type="ORF">K1T71_014384</name>
</gene>
<name>A0ACC1CDY3_9NEOP</name>
<sequence>MLLKPGLSVSPFGNRDSLTTVLFSMMRVSDAEDITQTTDATVPSSNAESSSDKNASPVAPACEAEVITQPSGDSVPSGNTEFISDASAEPMTPTSEEEVLTQSTAVPFSDSESSSDENTAPAAAASEVEVMTQSSSDSSVSDTPEPTSDASASFVTPASEGEATTQPTSEYYDHIDNEESVEALVVQNTQSVDVEKLLQCITLEMKRSSKDKLKMESALKFPITEIMYMEQTIQQQAENIKRLETTTTKIIDITEPQTMSPPITVQSNSGTSASFKVTVSETEVNIKPTTDSVPSSNAESSSDKNASPVAPACEAEVITQPSGDSMPSGNTEFISDARAEPEIPACEEEVLTQSTAVPSGNTEFISDASAEPVTPTSEEEVLTQSTAVPFSDSESSSDENTAPAVAASEAEVMTQSSSDSSVSDTPEPTSDASASFVTPASEGEATTQLTSEYYDHDDNEESVEALVVQNTQSVDVEKRVQCITLEMKRSSKDKLKMESALKFLITKIIYMVQTIQQQAENIKRLETTTTKIIDIIEPQTMQLSGNTDSNSGATASSMTTISVTEVNNEPIADLPLSSNTDSNSGATASSITTASVTEVTVEPIADLSPPITVQSNSGTSASSKVTVSETEVNIKPTTDLTLSGNTDSNSGATDSSITMVSVAEVTVEPIADLSPSSTVESISSSPAFTMTTVSETGVTIERTPDLSPTITVQSNAGASASSMATVSETEVNIKPITDLSPSSTAESNFCSTASSIMTVSETGETIEPKADSLPTSNVESISDGSDYTTATYEKETFAQPSGDYQNDEDGESENGSVVQNNQSIDPNLVQYIIRELTKTINKKLTNIESYLEFLSEELFSVNQATNQLVNSIKDSEITKSQDIQNKDINIAKEEAYDSDDIREAQINQEDENEESEEESVVQNVQGIELNLVQYIIEKVNNAIQGKLINIETYLEFLRDQIILRIQWINRRINSITNWEIIKTEDIKHKDTNIAEEGALEITYVRKAQLMSPPSNVKFISSAPASTMTTVSETGVTIEPTPDLSPSSNVESISSAPASTMTTVSETGVPIERTPDYGTTLQLVDPRSAAHTETVDSHSQELLSEMNPLRFNNLPTQFDSEIVSYVFTEKPLEITQKIFIKILEVGKRRLGSLSIGVTSWNPKTLKSSKLPDDPEMLQYRPEHWEVCSDVVNDLVRDDELEVTMTVDREIQISRNGAPAFTVMHIYNLEPLWVFVHTYGATQQTRILARRQIISSFNSKTTKTLKDGNCNIIHGKCTSSMTPAFGAKATFQSPFKGLFNYETSPRSTFGDNKPIAGANASFTSDVLTANMSPSSNAKTNYDDDASTVTSASESTATAVADSCWRHTPYLHEESEYYSYDGKWYLAATRPAACSDTSEVRGSGFHIVKIVERINRKFTNRHEPV</sequence>
<evidence type="ECO:0000313" key="1">
    <source>
        <dbReference type="EMBL" id="KAJ0169778.1"/>
    </source>
</evidence>
<comment type="caution">
    <text evidence="1">The sequence shown here is derived from an EMBL/GenBank/DDBJ whole genome shotgun (WGS) entry which is preliminary data.</text>
</comment>